<keyword evidence="2" id="KW-0418">Kinase</keyword>
<dbReference type="InterPro" id="IPR000595">
    <property type="entry name" value="cNMP-bd_dom"/>
</dbReference>
<sequence>MLCFRLLKRNNYLHFMQPAEILQKHIAQTATLTPEEHAYVFSHFQPAAFKKGQTVIREGDKVEHEYFVLSGCLKAFYINDQVKMHILQFAMPTWWTSDYHALYNQTRATINVDCITDAALLMLSNTDREKLCREIHQVEHFFRWRTNKGYVAAQQRLLSFMNNDAKTRYEELLQLYPQLHHLVPKHLIAAYLGVSRETLSRLYNTVKK</sequence>
<feature type="domain" description="Cyclic nucleotide-binding" evidence="1">
    <location>
        <begin position="28"/>
        <end position="109"/>
    </location>
</feature>
<name>A0A1T4MGG6_9BACT</name>
<dbReference type="EMBL" id="FUWZ01000001">
    <property type="protein sequence ID" value="SJZ65854.1"/>
    <property type="molecule type" value="Genomic_DNA"/>
</dbReference>
<dbReference type="Proteomes" id="UP000190367">
    <property type="component" value="Unassembled WGS sequence"/>
</dbReference>
<dbReference type="InterPro" id="IPR014710">
    <property type="entry name" value="RmlC-like_jellyroll"/>
</dbReference>
<dbReference type="CDD" id="cd00038">
    <property type="entry name" value="CAP_ED"/>
    <property type="match status" value="1"/>
</dbReference>
<dbReference type="PROSITE" id="PS50042">
    <property type="entry name" value="CNMP_BINDING_3"/>
    <property type="match status" value="1"/>
</dbReference>
<organism evidence="2 3">
    <name type="scientific">Chitinophaga eiseniae</name>
    <dbReference type="NCBI Taxonomy" id="634771"/>
    <lineage>
        <taxon>Bacteria</taxon>
        <taxon>Pseudomonadati</taxon>
        <taxon>Bacteroidota</taxon>
        <taxon>Chitinophagia</taxon>
        <taxon>Chitinophagales</taxon>
        <taxon>Chitinophagaceae</taxon>
        <taxon>Chitinophaga</taxon>
    </lineage>
</organism>
<evidence type="ECO:0000313" key="3">
    <source>
        <dbReference type="Proteomes" id="UP000190367"/>
    </source>
</evidence>
<dbReference type="STRING" id="634771.SAMN04488128_1011096"/>
<evidence type="ECO:0000313" key="2">
    <source>
        <dbReference type="EMBL" id="SJZ65854.1"/>
    </source>
</evidence>
<gene>
    <name evidence="2" type="ORF">SAMN04488128_1011096</name>
</gene>
<dbReference type="Gene3D" id="2.60.120.10">
    <property type="entry name" value="Jelly Rolls"/>
    <property type="match status" value="1"/>
</dbReference>
<dbReference type="AlphaFoldDB" id="A0A1T4MGG6"/>
<reference evidence="3" key="1">
    <citation type="submission" date="2017-02" db="EMBL/GenBank/DDBJ databases">
        <authorList>
            <person name="Varghese N."/>
            <person name="Submissions S."/>
        </authorList>
    </citation>
    <scope>NUCLEOTIDE SEQUENCE [LARGE SCALE GENOMIC DNA]</scope>
    <source>
        <strain evidence="3">DSM 22224</strain>
    </source>
</reference>
<evidence type="ECO:0000259" key="1">
    <source>
        <dbReference type="PROSITE" id="PS50042"/>
    </source>
</evidence>
<protein>
    <submittedName>
        <fullName evidence="2">cAMP-binding domain of CRP or a regulatory subunit of cAMP-dependent protein kinases</fullName>
    </submittedName>
</protein>
<keyword evidence="3" id="KW-1185">Reference proteome</keyword>
<accession>A0A1T4MGG6</accession>
<dbReference type="GO" id="GO:0016301">
    <property type="term" value="F:kinase activity"/>
    <property type="evidence" value="ECO:0007669"/>
    <property type="project" value="UniProtKB-KW"/>
</dbReference>
<dbReference type="InterPro" id="IPR018490">
    <property type="entry name" value="cNMP-bd_dom_sf"/>
</dbReference>
<proteinExistence type="predicted"/>
<dbReference type="SUPFAM" id="SSF51206">
    <property type="entry name" value="cAMP-binding domain-like"/>
    <property type="match status" value="1"/>
</dbReference>
<keyword evidence="2" id="KW-0808">Transferase</keyword>
<dbReference type="Pfam" id="PF00027">
    <property type="entry name" value="cNMP_binding"/>
    <property type="match status" value="1"/>
</dbReference>